<name>A0A7X2P791_9FIRM</name>
<sequence length="62" mass="6875">MNETLSECILKSRSALISVLGWYDSDPDRAEAYVPAIAEIALGYLNKAEKLLEEEGDANCQR</sequence>
<dbReference type="EMBL" id="VUMV01000002">
    <property type="protein sequence ID" value="MST81529.1"/>
    <property type="molecule type" value="Genomic_DNA"/>
</dbReference>
<gene>
    <name evidence="1" type="ORF">FYJ60_04290</name>
</gene>
<proteinExistence type="predicted"/>
<keyword evidence="2" id="KW-1185">Reference proteome</keyword>
<accession>A0A7X2P791</accession>
<dbReference type="RefSeq" id="WP_154457329.1">
    <property type="nucleotide sequence ID" value="NZ_VUMV01000002.1"/>
</dbReference>
<dbReference type="AlphaFoldDB" id="A0A7X2P791"/>
<protein>
    <submittedName>
        <fullName evidence="1">Uncharacterized protein</fullName>
    </submittedName>
</protein>
<dbReference type="Proteomes" id="UP000466864">
    <property type="component" value="Unassembled WGS sequence"/>
</dbReference>
<evidence type="ECO:0000313" key="2">
    <source>
        <dbReference type="Proteomes" id="UP000466864"/>
    </source>
</evidence>
<evidence type="ECO:0000313" key="1">
    <source>
        <dbReference type="EMBL" id="MST81529.1"/>
    </source>
</evidence>
<comment type="caution">
    <text evidence="1">The sequence shown here is derived from an EMBL/GenBank/DDBJ whole genome shotgun (WGS) entry which is preliminary data.</text>
</comment>
<organism evidence="1 2">
    <name type="scientific">Bilifractor porci</name>
    <dbReference type="NCBI Taxonomy" id="2606636"/>
    <lineage>
        <taxon>Bacteria</taxon>
        <taxon>Bacillati</taxon>
        <taxon>Bacillota</taxon>
        <taxon>Clostridia</taxon>
        <taxon>Lachnospirales</taxon>
        <taxon>Lachnospiraceae</taxon>
        <taxon>Bilifractor</taxon>
    </lineage>
</organism>
<reference evidence="1 2" key="1">
    <citation type="submission" date="2019-08" db="EMBL/GenBank/DDBJ databases">
        <title>In-depth cultivation of the pig gut microbiome towards novel bacterial diversity and tailored functional studies.</title>
        <authorList>
            <person name="Wylensek D."/>
            <person name="Hitch T.C.A."/>
            <person name="Clavel T."/>
        </authorList>
    </citation>
    <scope>NUCLEOTIDE SEQUENCE [LARGE SCALE GENOMIC DNA]</scope>
    <source>
        <strain evidence="1 2">Oil+RF-744-WCA-WT-13</strain>
    </source>
</reference>